<reference evidence="2" key="1">
    <citation type="journal article" date="2014" name="Science">
        <title>Ancient hybridizations among the ancestral genomes of bread wheat.</title>
        <authorList>
            <consortium name="International Wheat Genome Sequencing Consortium,"/>
            <person name="Marcussen T."/>
            <person name="Sandve S.R."/>
            <person name="Heier L."/>
            <person name="Spannagl M."/>
            <person name="Pfeifer M."/>
            <person name="Jakobsen K.S."/>
            <person name="Wulff B.B."/>
            <person name="Steuernagel B."/>
            <person name="Mayer K.F."/>
            <person name="Olsen O.A."/>
        </authorList>
    </citation>
    <scope>NUCLEOTIDE SEQUENCE [LARGE SCALE GENOMIC DNA]</scope>
    <source>
        <strain evidence="2">cv. AL8/78</strain>
    </source>
</reference>
<proteinExistence type="predicted"/>
<dbReference type="SUPFAM" id="SSF56219">
    <property type="entry name" value="DNase I-like"/>
    <property type="match status" value="1"/>
</dbReference>
<name>A0A452YE69_AEGTS</name>
<keyword evidence="2" id="KW-1185">Reference proteome</keyword>
<protein>
    <recommendedName>
        <fullName evidence="3">Endonuclease/exonuclease/phosphatase domain-containing protein</fullName>
    </recommendedName>
</protein>
<dbReference type="PANTHER" id="PTHR33710">
    <property type="entry name" value="BNAC02G09200D PROTEIN"/>
    <property type="match status" value="1"/>
</dbReference>
<dbReference type="Proteomes" id="UP000015105">
    <property type="component" value="Chromosome 1D"/>
</dbReference>
<dbReference type="AlphaFoldDB" id="A0A452YE69"/>
<organism evidence="1 2">
    <name type="scientific">Aegilops tauschii subsp. strangulata</name>
    <name type="common">Goatgrass</name>
    <dbReference type="NCBI Taxonomy" id="200361"/>
    <lineage>
        <taxon>Eukaryota</taxon>
        <taxon>Viridiplantae</taxon>
        <taxon>Streptophyta</taxon>
        <taxon>Embryophyta</taxon>
        <taxon>Tracheophyta</taxon>
        <taxon>Spermatophyta</taxon>
        <taxon>Magnoliopsida</taxon>
        <taxon>Liliopsida</taxon>
        <taxon>Poales</taxon>
        <taxon>Poaceae</taxon>
        <taxon>BOP clade</taxon>
        <taxon>Pooideae</taxon>
        <taxon>Triticodae</taxon>
        <taxon>Triticeae</taxon>
        <taxon>Triticinae</taxon>
        <taxon>Aegilops</taxon>
    </lineage>
</organism>
<dbReference type="InterPro" id="IPR036691">
    <property type="entry name" value="Endo/exonu/phosph_ase_sf"/>
</dbReference>
<reference evidence="1" key="5">
    <citation type="journal article" date="2021" name="G3 (Bethesda)">
        <title>Aegilops tauschii genome assembly Aet v5.0 features greater sequence contiguity and improved annotation.</title>
        <authorList>
            <person name="Wang L."/>
            <person name="Zhu T."/>
            <person name="Rodriguez J.C."/>
            <person name="Deal K.R."/>
            <person name="Dubcovsky J."/>
            <person name="McGuire P.E."/>
            <person name="Lux T."/>
            <person name="Spannagl M."/>
            <person name="Mayer K.F.X."/>
            <person name="Baldrich P."/>
            <person name="Meyers B.C."/>
            <person name="Huo N."/>
            <person name="Gu Y.Q."/>
            <person name="Zhou H."/>
            <person name="Devos K.M."/>
            <person name="Bennetzen J.L."/>
            <person name="Unver T."/>
            <person name="Budak H."/>
            <person name="Gulick P.J."/>
            <person name="Galiba G."/>
            <person name="Kalapos B."/>
            <person name="Nelson D.R."/>
            <person name="Li P."/>
            <person name="You F.M."/>
            <person name="Luo M.C."/>
            <person name="Dvorak J."/>
        </authorList>
    </citation>
    <scope>NUCLEOTIDE SEQUENCE [LARGE SCALE GENOMIC DNA]</scope>
    <source>
        <strain evidence="1">cv. AL8/78</strain>
    </source>
</reference>
<sequence>MLIGGDFNILRYQEEKNNDRFDTHWPFLFNAVIDSLDLREVSMSGRQFTWANNRSVPTYEKLDRVLMDTEWELKFPLVTVRALERIEALSDHAPIILDSNSTNTSARRPFKFELGWLHRGGFVDMVKNIWEKPAVGHTLIQRWNFKIRAMRR</sequence>
<evidence type="ECO:0000313" key="2">
    <source>
        <dbReference type="Proteomes" id="UP000015105"/>
    </source>
</evidence>
<evidence type="ECO:0000313" key="1">
    <source>
        <dbReference type="EnsemblPlants" id="AET1Gv20387300.5"/>
    </source>
</evidence>
<reference evidence="1" key="4">
    <citation type="submission" date="2019-03" db="UniProtKB">
        <authorList>
            <consortium name="EnsemblPlants"/>
        </authorList>
    </citation>
    <scope>IDENTIFICATION</scope>
</reference>
<reference evidence="2" key="2">
    <citation type="journal article" date="2017" name="Nat. Plants">
        <title>The Aegilops tauschii genome reveals multiple impacts of transposons.</title>
        <authorList>
            <person name="Zhao G."/>
            <person name="Zou C."/>
            <person name="Li K."/>
            <person name="Wang K."/>
            <person name="Li T."/>
            <person name="Gao L."/>
            <person name="Zhang X."/>
            <person name="Wang H."/>
            <person name="Yang Z."/>
            <person name="Liu X."/>
            <person name="Jiang W."/>
            <person name="Mao L."/>
            <person name="Kong X."/>
            <person name="Jiao Y."/>
            <person name="Jia J."/>
        </authorList>
    </citation>
    <scope>NUCLEOTIDE SEQUENCE [LARGE SCALE GENOMIC DNA]</scope>
    <source>
        <strain evidence="2">cv. AL8/78</strain>
    </source>
</reference>
<dbReference type="Gramene" id="AET1Gv20387300.5">
    <property type="protein sequence ID" value="AET1Gv20387300.5"/>
    <property type="gene ID" value="AET1Gv20387300"/>
</dbReference>
<accession>A0A452YE69</accession>
<reference evidence="1" key="3">
    <citation type="journal article" date="2017" name="Nature">
        <title>Genome sequence of the progenitor of the wheat D genome Aegilops tauschii.</title>
        <authorList>
            <person name="Luo M.C."/>
            <person name="Gu Y.Q."/>
            <person name="Puiu D."/>
            <person name="Wang H."/>
            <person name="Twardziok S.O."/>
            <person name="Deal K.R."/>
            <person name="Huo N."/>
            <person name="Zhu T."/>
            <person name="Wang L."/>
            <person name="Wang Y."/>
            <person name="McGuire P.E."/>
            <person name="Liu S."/>
            <person name="Long H."/>
            <person name="Ramasamy R.K."/>
            <person name="Rodriguez J.C."/>
            <person name="Van S.L."/>
            <person name="Yuan L."/>
            <person name="Wang Z."/>
            <person name="Xia Z."/>
            <person name="Xiao L."/>
            <person name="Anderson O.D."/>
            <person name="Ouyang S."/>
            <person name="Liang Y."/>
            <person name="Zimin A.V."/>
            <person name="Pertea G."/>
            <person name="Qi P."/>
            <person name="Bennetzen J.L."/>
            <person name="Dai X."/>
            <person name="Dawson M.W."/>
            <person name="Muller H.G."/>
            <person name="Kugler K."/>
            <person name="Rivarola-Duarte L."/>
            <person name="Spannagl M."/>
            <person name="Mayer K.F.X."/>
            <person name="Lu F.H."/>
            <person name="Bevan M.W."/>
            <person name="Leroy P."/>
            <person name="Li P."/>
            <person name="You F.M."/>
            <person name="Sun Q."/>
            <person name="Liu Z."/>
            <person name="Lyons E."/>
            <person name="Wicker T."/>
            <person name="Salzberg S.L."/>
            <person name="Devos K.M."/>
            <person name="Dvorak J."/>
        </authorList>
    </citation>
    <scope>NUCLEOTIDE SEQUENCE [LARGE SCALE GENOMIC DNA]</scope>
    <source>
        <strain evidence="1">cv. AL8/78</strain>
    </source>
</reference>
<dbReference type="Gene3D" id="3.60.10.10">
    <property type="entry name" value="Endonuclease/exonuclease/phosphatase"/>
    <property type="match status" value="1"/>
</dbReference>
<dbReference type="PANTHER" id="PTHR33710:SF72">
    <property type="entry name" value="OS04G0204200 PROTEIN"/>
    <property type="match status" value="1"/>
</dbReference>
<evidence type="ECO:0008006" key="3">
    <source>
        <dbReference type="Google" id="ProtNLM"/>
    </source>
</evidence>
<dbReference type="EnsemblPlants" id="AET1Gv20387300.5">
    <property type="protein sequence ID" value="AET1Gv20387300.5"/>
    <property type="gene ID" value="AET1Gv20387300"/>
</dbReference>